<proteinExistence type="inferred from homology"/>
<evidence type="ECO:0000256" key="1">
    <source>
        <dbReference type="ARBA" id="ARBA00004184"/>
    </source>
</evidence>
<dbReference type="InterPro" id="IPR045520">
    <property type="entry name" value="GPAT/DHAPAT_C"/>
</dbReference>
<dbReference type="EMBL" id="CAWUON010000010">
    <property type="protein sequence ID" value="CAK7265096.1"/>
    <property type="molecule type" value="Genomic_DNA"/>
</dbReference>
<comment type="subcellular location">
    <subcellularLocation>
        <location evidence="1">Endomembrane system</location>
        <topology evidence="1">Peripheral membrane protein</topology>
    </subcellularLocation>
</comment>
<dbReference type="PANTHER" id="PTHR12563">
    <property type="entry name" value="GLYCEROL-3-PHOSPHATE ACYLTRANSFERASE"/>
    <property type="match status" value="1"/>
</dbReference>
<comment type="similarity">
    <text evidence="2">Belongs to the GPAT/DAPAT family.</text>
</comment>
<dbReference type="CDD" id="cd07993">
    <property type="entry name" value="LPLAT_DHAPAT-like"/>
    <property type="match status" value="1"/>
</dbReference>
<organism evidence="8 9">
    <name type="scientific">Sporothrix epigloea</name>
    <dbReference type="NCBI Taxonomy" id="1892477"/>
    <lineage>
        <taxon>Eukaryota</taxon>
        <taxon>Fungi</taxon>
        <taxon>Dikarya</taxon>
        <taxon>Ascomycota</taxon>
        <taxon>Pezizomycotina</taxon>
        <taxon>Sordariomycetes</taxon>
        <taxon>Sordariomycetidae</taxon>
        <taxon>Ophiostomatales</taxon>
        <taxon>Ophiostomataceae</taxon>
        <taxon>Sporothrix</taxon>
    </lineage>
</organism>
<evidence type="ECO:0000259" key="7">
    <source>
        <dbReference type="SMART" id="SM00563"/>
    </source>
</evidence>
<dbReference type="InterPro" id="IPR041728">
    <property type="entry name" value="GPAT/DHAPAT_LPLAT"/>
</dbReference>
<feature type="domain" description="Phospholipid/glycerol acyltransferase" evidence="7">
    <location>
        <begin position="212"/>
        <end position="339"/>
    </location>
</feature>
<sequence length="874" mass="97282">MAAPDDLSHNEAPDLKILGDTVVFQPSGVELPTGNARDKDDTREEALMKPMHSFRAEPLQFLRQVSLYVSGTGWRAYDNVIGQPLFYYGFSDNMKSQVLSAPLLRKRIAEMAELQVAREDREGWLPPHNAADYEQKRTKRRAQIASWLCELAEQWTDRMICKFENKTFIRGAYYLVTQLLTRAYHQGIHVAAEDVVMLRKVAERAMHAKQSIVFLPCHRSHVDYVGLQLICYRLGIAMPVVVAGDNLNFPLVGSFLQHAGAMYIRRSFGDDMLYTTLVQAYIDTLLQGGYNLECFIEGGRSRTGKLLSPKFGILGFILDSLLSGRVQDTIIIPVSTQYDKVIETEGYVSELLGTPKKAENLSDFLTGGSSVLSLKLGRVDVRFHEPWSLRSFIDEQLVRLTGQPSPLQPSSTAGTSTAAPPVDAVVRQKILRTLGYKVLSDINDVSVVMPTALIGTVLLTLRGRGVSQSELARRVQWLTTRIRAKGGRVAHFYSASLPDIIDRALEVLGKDLVGVIDGLAEPVYYAVDRFQLSFYRNMTIHLFVSEALVCAAMYTRIKQGGGPAQRQISFDELQEQVLFLSTLFRGEFIFPSKGLEVNLDRTLRGLEADGLLQLERSSTGAGGMSTSKIVRVGLSELERTSGRESYDFYCFLIWPFIEASWLAAVSLMGLTPPGNVKDDIWIEVSKAQNSAQFLGKTLYHQGDLSYFEAVNKETLKNAYTRFQEEGMIRVVRSKDDPKAVQPRLQLDPDWRVPRDPATGQLQATGRLWAFADKIAASRREGKNRRDGATVSTRVLALADCVGARLFDEAIKAASDKGGVPVTLTPEEANALQKQALTTSNGHSGSGSEGEDKGNRKGQRRRRRFDPRKPPSARL</sequence>
<keyword evidence="9" id="KW-1185">Reference proteome</keyword>
<keyword evidence="3" id="KW-0808">Transferase</keyword>
<evidence type="ECO:0000256" key="6">
    <source>
        <dbReference type="SAM" id="MobiDB-lite"/>
    </source>
</evidence>
<dbReference type="PANTHER" id="PTHR12563:SF17">
    <property type="entry name" value="DIHYDROXYACETONE PHOSPHATE ACYLTRANSFERASE"/>
    <property type="match status" value="1"/>
</dbReference>
<dbReference type="InterPro" id="IPR002123">
    <property type="entry name" value="Plipid/glycerol_acylTrfase"/>
</dbReference>
<dbReference type="SMART" id="SM00563">
    <property type="entry name" value="PlsC"/>
    <property type="match status" value="1"/>
</dbReference>
<dbReference type="SUPFAM" id="SSF69593">
    <property type="entry name" value="Glycerol-3-phosphate (1)-acyltransferase"/>
    <property type="match status" value="1"/>
</dbReference>
<evidence type="ECO:0000256" key="4">
    <source>
        <dbReference type="ARBA" id="ARBA00023136"/>
    </source>
</evidence>
<evidence type="ECO:0000256" key="2">
    <source>
        <dbReference type="ARBA" id="ARBA00007937"/>
    </source>
</evidence>
<evidence type="ECO:0000313" key="9">
    <source>
        <dbReference type="Proteomes" id="UP001642502"/>
    </source>
</evidence>
<gene>
    <name evidence="8" type="ORF">SEPCBS119000_001329</name>
</gene>
<name>A0ABP0DDX5_9PEZI</name>
<dbReference type="InterPro" id="IPR022284">
    <property type="entry name" value="GPAT/DHAPAT"/>
</dbReference>
<comment type="caution">
    <text evidence="8">The sequence shown here is derived from an EMBL/GenBank/DDBJ whole genome shotgun (WGS) entry which is preliminary data.</text>
</comment>
<dbReference type="Pfam" id="PF19277">
    <property type="entry name" value="GPAT_C"/>
    <property type="match status" value="1"/>
</dbReference>
<evidence type="ECO:0000256" key="3">
    <source>
        <dbReference type="ARBA" id="ARBA00022679"/>
    </source>
</evidence>
<keyword evidence="4" id="KW-0472">Membrane</keyword>
<evidence type="ECO:0000256" key="5">
    <source>
        <dbReference type="ARBA" id="ARBA00023315"/>
    </source>
</evidence>
<keyword evidence="5" id="KW-0012">Acyltransferase</keyword>
<reference evidence="8 9" key="1">
    <citation type="submission" date="2024-01" db="EMBL/GenBank/DDBJ databases">
        <authorList>
            <person name="Allen C."/>
            <person name="Tagirdzhanova G."/>
        </authorList>
    </citation>
    <scope>NUCLEOTIDE SEQUENCE [LARGE SCALE GENOMIC DNA]</scope>
    <source>
        <strain evidence="8 9">CBS 119000</strain>
    </source>
</reference>
<accession>A0ABP0DDX5</accession>
<evidence type="ECO:0000313" key="8">
    <source>
        <dbReference type="EMBL" id="CAK7265096.1"/>
    </source>
</evidence>
<dbReference type="Pfam" id="PF01553">
    <property type="entry name" value="Acyltransferase"/>
    <property type="match status" value="1"/>
</dbReference>
<feature type="compositionally biased region" description="Basic residues" evidence="6">
    <location>
        <begin position="855"/>
        <end position="865"/>
    </location>
</feature>
<feature type="region of interest" description="Disordered" evidence="6">
    <location>
        <begin position="830"/>
        <end position="874"/>
    </location>
</feature>
<dbReference type="Proteomes" id="UP001642502">
    <property type="component" value="Unassembled WGS sequence"/>
</dbReference>
<protein>
    <recommendedName>
        <fullName evidence="7">Phospholipid/glycerol acyltransferase domain-containing protein</fullName>
    </recommendedName>
</protein>